<evidence type="ECO:0000256" key="1">
    <source>
        <dbReference type="ARBA" id="ARBA00008520"/>
    </source>
</evidence>
<feature type="transmembrane region" description="Helical" evidence="4">
    <location>
        <begin position="649"/>
        <end position="672"/>
    </location>
</feature>
<dbReference type="Proteomes" id="UP000193920">
    <property type="component" value="Unassembled WGS sequence"/>
</dbReference>
<feature type="transmembrane region" description="Helical" evidence="4">
    <location>
        <begin position="585"/>
        <end position="603"/>
    </location>
</feature>
<reference evidence="5 6" key="1">
    <citation type="submission" date="2016-08" db="EMBL/GenBank/DDBJ databases">
        <title>A Parts List for Fungal Cellulosomes Revealed by Comparative Genomics.</title>
        <authorList>
            <consortium name="DOE Joint Genome Institute"/>
            <person name="Haitjema C.H."/>
            <person name="Gilmore S.P."/>
            <person name="Henske J.K."/>
            <person name="Solomon K.V."/>
            <person name="De Groot R."/>
            <person name="Kuo A."/>
            <person name="Mondo S.J."/>
            <person name="Salamov A.A."/>
            <person name="Labutti K."/>
            <person name="Zhao Z."/>
            <person name="Chiniquy J."/>
            <person name="Barry K."/>
            <person name="Brewer H.M."/>
            <person name="Purvine S.O."/>
            <person name="Wright A.T."/>
            <person name="Boxma B."/>
            <person name="Van Alen T."/>
            <person name="Hackstein J.H."/>
            <person name="Baker S.E."/>
            <person name="Grigoriev I.V."/>
            <person name="O'Malley M.A."/>
        </authorList>
    </citation>
    <scope>NUCLEOTIDE SEQUENCE [LARGE SCALE GENOMIC DNA]</scope>
    <source>
        <strain evidence="5 6">G1</strain>
    </source>
</reference>
<dbReference type="PANTHER" id="PTHR43649">
    <property type="entry name" value="ARABINOSE-BINDING PROTEIN-RELATED"/>
    <property type="match status" value="1"/>
</dbReference>
<dbReference type="Gene3D" id="3.40.190.10">
    <property type="entry name" value="Periplasmic binding protein-like II"/>
    <property type="match status" value="1"/>
</dbReference>
<dbReference type="SUPFAM" id="SSF53850">
    <property type="entry name" value="Periplasmic binding protein-like II"/>
    <property type="match status" value="1"/>
</dbReference>
<dbReference type="PANTHER" id="PTHR43649:SF34">
    <property type="entry name" value="ABC TRANSPORTER PERIPLASMIC-BINDING PROTEIN YCJN-RELATED"/>
    <property type="match status" value="1"/>
</dbReference>
<dbReference type="OrthoDB" id="5574009at2759"/>
<feature type="transmembrane region" description="Helical" evidence="4">
    <location>
        <begin position="462"/>
        <end position="483"/>
    </location>
</feature>
<comment type="similarity">
    <text evidence="1">Belongs to the bacterial solute-binding protein 1 family.</text>
</comment>
<keyword evidence="4" id="KW-1133">Transmembrane helix</keyword>
<dbReference type="InterPro" id="IPR050490">
    <property type="entry name" value="Bact_solute-bd_prot1"/>
</dbReference>
<evidence type="ECO:0000256" key="2">
    <source>
        <dbReference type="ARBA" id="ARBA00022448"/>
    </source>
</evidence>
<name>A0A1Y2BYI1_9FUNG</name>
<feature type="transmembrane region" description="Helical" evidence="4">
    <location>
        <begin position="615"/>
        <end position="637"/>
    </location>
</feature>
<proteinExistence type="inferred from homology"/>
<accession>A0A1Y2BYI1</accession>
<comment type="caution">
    <text evidence="5">The sequence shown here is derived from an EMBL/GenBank/DDBJ whole genome shotgun (WGS) entry which is preliminary data.</text>
</comment>
<evidence type="ECO:0000256" key="3">
    <source>
        <dbReference type="ARBA" id="ARBA00022729"/>
    </source>
</evidence>
<keyword evidence="2" id="KW-0813">Transport</keyword>
<evidence type="ECO:0000256" key="4">
    <source>
        <dbReference type="SAM" id="Phobius"/>
    </source>
</evidence>
<organism evidence="5 6">
    <name type="scientific">Neocallimastix californiae</name>
    <dbReference type="NCBI Taxonomy" id="1754190"/>
    <lineage>
        <taxon>Eukaryota</taxon>
        <taxon>Fungi</taxon>
        <taxon>Fungi incertae sedis</taxon>
        <taxon>Chytridiomycota</taxon>
        <taxon>Chytridiomycota incertae sedis</taxon>
        <taxon>Neocallimastigomycetes</taxon>
        <taxon>Neocallimastigales</taxon>
        <taxon>Neocallimastigaceae</taxon>
        <taxon>Neocallimastix</taxon>
    </lineage>
</organism>
<feature type="transmembrane region" description="Helical" evidence="4">
    <location>
        <begin position="535"/>
        <end position="556"/>
    </location>
</feature>
<feature type="transmembrane region" description="Helical" evidence="4">
    <location>
        <begin position="426"/>
        <end position="450"/>
    </location>
</feature>
<sequence length="761" mass="90081">MKYLLLYTILLSLKILIVVDATLINILTSTREKNYNFYYILENEFNNYAKKENLDITVKITLLTHYNATIYTTRSYGSMVESLLKKHSSKYDIFFYDNTYTSKYSPYLMDLTEYISEEELKEFNPYIISKLCTYQNKLFGLPINIGYNVLYSNKFYLNKYKKRIPKTWKELIETSEYIINKEKELNNTNLIEYDGFYDDSEECLCSINELIYSFREYVTSPFPGLSSEEAIVALETIKYIKDRFSLDTRFKMDIASKFSYFDFNNILFFKFWIYEDNPLFENIFTMSSLPGNKEGVSGTSVTGYNIGINKNINTKQKNSAIEFFKYVISKDFQKKSLINKKVISAISTLYEDKEVCEKRNCEFYKSQQFITKPIENIEDFDEYDLKYREYILKFLYGNKTAKETLKNIINIKKFYFLTIHSEDTSIGLICFITITFFIIIILLSLIFLFMKKFSPYFNFLPQDFWIILIVGLLLILSSCYTSFEELTKTKCYLRYALLSFGIILFLIVFLCQLIINFPEENKLVEWTTKHRYQFLLLFILIDIIPKIIIYIITFGIRDIMIINGQNFQICYLKNGFSNFLKMTEYFFMFIITIVICILIYAEWNIKSTFYDLRLILISLYIDILYALLIMIINFVNITNYLIYYMIQDILISLITIFNFLIIFGSKILLGILNKKDIQSMFINKITKKFIESSTTISKTTTYDSNRSNIISTITDNSVVSCDNSDKKRETFIAKIIYFHNLSESENYNTDVNSTMDYQTKN</sequence>
<feature type="transmembrane region" description="Helical" evidence="4">
    <location>
        <begin position="495"/>
        <end position="515"/>
    </location>
</feature>
<gene>
    <name evidence="5" type="ORF">LY90DRAFT_623404</name>
</gene>
<dbReference type="InterPro" id="IPR006059">
    <property type="entry name" value="SBP"/>
</dbReference>
<keyword evidence="4" id="KW-0812">Transmembrane</keyword>
<keyword evidence="3" id="KW-0732">Signal</keyword>
<protein>
    <submittedName>
        <fullName evidence="5">Periplasmic binding protein-like II</fullName>
    </submittedName>
</protein>
<dbReference type="Pfam" id="PF01547">
    <property type="entry name" value="SBP_bac_1"/>
    <property type="match status" value="1"/>
</dbReference>
<evidence type="ECO:0000313" key="5">
    <source>
        <dbReference type="EMBL" id="ORY39707.1"/>
    </source>
</evidence>
<keyword evidence="6" id="KW-1185">Reference proteome</keyword>
<keyword evidence="4" id="KW-0472">Membrane</keyword>
<evidence type="ECO:0000313" key="6">
    <source>
        <dbReference type="Proteomes" id="UP000193920"/>
    </source>
</evidence>
<dbReference type="EMBL" id="MCOG01000131">
    <property type="protein sequence ID" value="ORY39707.1"/>
    <property type="molecule type" value="Genomic_DNA"/>
</dbReference>
<dbReference type="AlphaFoldDB" id="A0A1Y2BYI1"/>